<dbReference type="Proteomes" id="UP001166293">
    <property type="component" value="Unassembled WGS sequence"/>
</dbReference>
<protein>
    <submittedName>
        <fullName evidence="2">DUF1629 domain-containing protein</fullName>
    </submittedName>
</protein>
<gene>
    <name evidence="2" type="ORF">KUH32_13440</name>
</gene>
<name>A0ABS6N9W3_9RHOB</name>
<dbReference type="Pfam" id="PF07791">
    <property type="entry name" value="Imm11"/>
    <property type="match status" value="1"/>
</dbReference>
<accession>A0ABS6N9W3</accession>
<feature type="domain" description="Immunity MXAN-0049 protein" evidence="1">
    <location>
        <begin position="75"/>
        <end position="219"/>
    </location>
</feature>
<keyword evidence="3" id="KW-1185">Reference proteome</keyword>
<dbReference type="RefSeq" id="WP_217779139.1">
    <property type="nucleotide sequence ID" value="NZ_JAHRWL010000002.1"/>
</dbReference>
<proteinExistence type="predicted"/>
<sequence length="228" mass="26384">MAVILDIDSGGKHYNKYWLNFCTEADKQASLDFVEYKKKKERDYLIEVVKSGKQPFWGRTLELKRPESMVPKCLRLEKGTELPDYIHESVTGKLVSQRMKDAIESEEPAGDGFTFFPIAIKNADGTDYPARYYVWHVHRKVDAIDASFGGLETVSGEPDGRHSWTYVADGIPKSRERLAVRKNVIQDMAVWHDYRFHWYCVFVRDSLFEKMKALGLTGYRAQSEWAEV</sequence>
<evidence type="ECO:0000313" key="2">
    <source>
        <dbReference type="EMBL" id="MBV2360784.1"/>
    </source>
</evidence>
<evidence type="ECO:0000259" key="1">
    <source>
        <dbReference type="Pfam" id="PF07791"/>
    </source>
</evidence>
<evidence type="ECO:0000313" key="3">
    <source>
        <dbReference type="Proteomes" id="UP001166293"/>
    </source>
</evidence>
<reference evidence="2" key="1">
    <citation type="submission" date="2021-06" db="EMBL/GenBank/DDBJ databases">
        <title>Thalassococcus sp. CAU 1522 isolated from sea sand, Republic of Korea.</title>
        <authorList>
            <person name="Kim W."/>
        </authorList>
    </citation>
    <scope>NUCLEOTIDE SEQUENCE</scope>
    <source>
        <strain evidence="2">CAU 1522</strain>
    </source>
</reference>
<dbReference type="EMBL" id="JAHRWL010000002">
    <property type="protein sequence ID" value="MBV2360784.1"/>
    <property type="molecule type" value="Genomic_DNA"/>
</dbReference>
<comment type="caution">
    <text evidence="2">The sequence shown here is derived from an EMBL/GenBank/DDBJ whole genome shotgun (WGS) entry which is preliminary data.</text>
</comment>
<organism evidence="2 3">
    <name type="scientific">Thalassococcus arenae</name>
    <dbReference type="NCBI Taxonomy" id="2851652"/>
    <lineage>
        <taxon>Bacteria</taxon>
        <taxon>Pseudomonadati</taxon>
        <taxon>Pseudomonadota</taxon>
        <taxon>Alphaproteobacteria</taxon>
        <taxon>Rhodobacterales</taxon>
        <taxon>Roseobacteraceae</taxon>
        <taxon>Thalassococcus</taxon>
    </lineage>
</organism>
<dbReference type="InterPro" id="IPR012433">
    <property type="entry name" value="Imm11"/>
</dbReference>